<dbReference type="Gene3D" id="3.90.1150.170">
    <property type="match status" value="1"/>
</dbReference>
<organism evidence="9">
    <name type="scientific">Salpingoeca rosetta (strain ATCC 50818 / BSB-021)</name>
    <dbReference type="NCBI Taxonomy" id="946362"/>
    <lineage>
        <taxon>Eukaryota</taxon>
        <taxon>Choanoflagellata</taxon>
        <taxon>Craspedida</taxon>
        <taxon>Salpingoecidae</taxon>
        <taxon>Salpingoeca</taxon>
    </lineage>
</organism>
<dbReference type="Proteomes" id="UP000007799">
    <property type="component" value="Unassembled WGS sequence"/>
</dbReference>
<comment type="similarity">
    <text evidence="2 7">Belongs to the group II decarboxylase family.</text>
</comment>
<dbReference type="AlphaFoldDB" id="F2UCR6"/>
<evidence type="ECO:0008006" key="10">
    <source>
        <dbReference type="Google" id="ProtNLM"/>
    </source>
</evidence>
<accession>F2UCR6</accession>
<gene>
    <name evidence="8" type="ORF">PTSG_06384</name>
</gene>
<evidence type="ECO:0000256" key="2">
    <source>
        <dbReference type="ARBA" id="ARBA00009533"/>
    </source>
</evidence>
<evidence type="ECO:0000256" key="7">
    <source>
        <dbReference type="RuleBase" id="RU000382"/>
    </source>
</evidence>
<dbReference type="GeneID" id="16073848"/>
<dbReference type="RefSeq" id="XP_004993273.1">
    <property type="nucleotide sequence ID" value="XM_004993216.1"/>
</dbReference>
<dbReference type="InterPro" id="IPR015421">
    <property type="entry name" value="PyrdxlP-dep_Trfase_major"/>
</dbReference>
<dbReference type="FunCoup" id="F2UCR6">
    <property type="interactions" value="482"/>
</dbReference>
<protein>
    <recommendedName>
        <fullName evidence="10">Glutamate decarboxylase</fullName>
    </recommendedName>
</protein>
<evidence type="ECO:0000256" key="3">
    <source>
        <dbReference type="ARBA" id="ARBA00022793"/>
    </source>
</evidence>
<dbReference type="InParanoid" id="F2UCR6"/>
<sequence length="498" mass="55518">MSNRNMEGKRQAVLDQADELEQLLAKVTPRVVEYIRQNADVDGSKVVEYVPPEELKSKMGIELPEEGTGTDEIVERIDRVLKYSVRTGHPRFLDKLYAGSDPVGQVSEFLTAVVNTNVYTYAVAPVFTLMELEVLRKVAAVVGFDDATMEGMLVPGGSFANFVAMVAARHHAFPHVRMDGWKPDDKPIAFCPEQAHYSLKRAAMMVGIGMNGIVGVKCDRKGRMIVSELDAALEKAVAEGKKPFFVSTSAGSTVMGGFDPFVEIRQVCDKYNVWMHVDAAWGIASKFTPRMEQTTAGLELADSCTWDGHKSLGMPIFAAAVMTQKHQGLFHAANSSSADYLFHSHEQVSYDLGDMTLQCGRRADSIKMWFAWLRHGTQGFRDRIEKALDIVDYMVARIKADPRFKLVEDPMYTNVCFWYLPPSLRDTEDLTSVYPKLGTVTSTLCRRMQEAGTMLVNINPLGDHGLPHFFRLIINNTTVTTGDMDFVLEEMDRLGSSL</sequence>
<comment type="cofactor">
    <cofactor evidence="1 6 7">
        <name>pyridoxal 5'-phosphate</name>
        <dbReference type="ChEBI" id="CHEBI:597326"/>
    </cofactor>
</comment>
<dbReference type="STRING" id="946362.F2UCR6"/>
<keyword evidence="9" id="KW-1185">Reference proteome</keyword>
<dbReference type="PANTHER" id="PTHR45677">
    <property type="entry name" value="GLUTAMATE DECARBOXYLASE-RELATED"/>
    <property type="match status" value="1"/>
</dbReference>
<proteinExistence type="inferred from homology"/>
<dbReference type="OMA" id="RHATYHA"/>
<dbReference type="Gene3D" id="3.40.640.10">
    <property type="entry name" value="Type I PLP-dependent aspartate aminotransferase-like (Major domain)"/>
    <property type="match status" value="1"/>
</dbReference>
<dbReference type="PANTHER" id="PTHR45677:SF8">
    <property type="entry name" value="CYSTEINE SULFINIC ACID DECARBOXYLASE"/>
    <property type="match status" value="1"/>
</dbReference>
<dbReference type="GO" id="GO:0030170">
    <property type="term" value="F:pyridoxal phosphate binding"/>
    <property type="evidence" value="ECO:0007669"/>
    <property type="project" value="InterPro"/>
</dbReference>
<keyword evidence="5 7" id="KW-0456">Lyase</keyword>
<dbReference type="OrthoDB" id="392571at2759"/>
<evidence type="ECO:0000256" key="4">
    <source>
        <dbReference type="ARBA" id="ARBA00022898"/>
    </source>
</evidence>
<dbReference type="GO" id="GO:0016831">
    <property type="term" value="F:carboxy-lyase activity"/>
    <property type="evidence" value="ECO:0007669"/>
    <property type="project" value="UniProtKB-KW"/>
</dbReference>
<dbReference type="GO" id="GO:0019752">
    <property type="term" value="P:carboxylic acid metabolic process"/>
    <property type="evidence" value="ECO:0007669"/>
    <property type="project" value="InterPro"/>
</dbReference>
<evidence type="ECO:0000256" key="1">
    <source>
        <dbReference type="ARBA" id="ARBA00001933"/>
    </source>
</evidence>
<dbReference type="EMBL" id="GL832968">
    <property type="protein sequence ID" value="EGD74373.1"/>
    <property type="molecule type" value="Genomic_DNA"/>
</dbReference>
<dbReference type="InterPro" id="IPR015424">
    <property type="entry name" value="PyrdxlP-dep_Trfase"/>
</dbReference>
<evidence type="ECO:0000313" key="9">
    <source>
        <dbReference type="Proteomes" id="UP000007799"/>
    </source>
</evidence>
<dbReference type="eggNOG" id="KOG0629">
    <property type="taxonomic scope" value="Eukaryota"/>
</dbReference>
<keyword evidence="3" id="KW-0210">Decarboxylase</keyword>
<dbReference type="Pfam" id="PF00282">
    <property type="entry name" value="Pyridoxal_deC"/>
    <property type="match status" value="1"/>
</dbReference>
<dbReference type="InterPro" id="IPR002129">
    <property type="entry name" value="PyrdxlP-dep_de-COase"/>
</dbReference>
<dbReference type="GO" id="GO:0005737">
    <property type="term" value="C:cytoplasm"/>
    <property type="evidence" value="ECO:0007669"/>
    <property type="project" value="TreeGrafter"/>
</dbReference>
<keyword evidence="4 6" id="KW-0663">Pyridoxal phosphate</keyword>
<reference evidence="8" key="1">
    <citation type="submission" date="2009-08" db="EMBL/GenBank/DDBJ databases">
        <title>Annotation of Salpingoeca rosetta.</title>
        <authorList>
            <consortium name="The Broad Institute Genome Sequencing Platform"/>
            <person name="Russ C."/>
            <person name="Cuomo C."/>
            <person name="Burger G."/>
            <person name="Gray M.W."/>
            <person name="Holland P.W.H."/>
            <person name="King N."/>
            <person name="Lang F.B.F."/>
            <person name="Roger A.J."/>
            <person name="Ruiz-Trillo I."/>
            <person name="Young S.K."/>
            <person name="Zeng Q."/>
            <person name="Gargeya S."/>
            <person name="Alvarado L."/>
            <person name="Berlin A."/>
            <person name="Chapman S.B."/>
            <person name="Chen Z."/>
            <person name="Freedman E."/>
            <person name="Gellesch M."/>
            <person name="Goldberg J."/>
            <person name="Griggs A."/>
            <person name="Gujja S."/>
            <person name="Heilman E."/>
            <person name="Heiman D."/>
            <person name="Howarth C."/>
            <person name="Mehta T."/>
            <person name="Neiman D."/>
            <person name="Pearson M."/>
            <person name="Roberts A."/>
            <person name="Saif S."/>
            <person name="Shea T."/>
            <person name="Shenoy N."/>
            <person name="Sisk P."/>
            <person name="Stolte C."/>
            <person name="Sykes S."/>
            <person name="White J."/>
            <person name="Yandava C."/>
            <person name="Haas B."/>
            <person name="Nusbaum C."/>
            <person name="Birren B."/>
        </authorList>
    </citation>
    <scope>NUCLEOTIDE SEQUENCE [LARGE SCALE GENOMIC DNA]</scope>
    <source>
        <strain evidence="8">ATCC 50818</strain>
    </source>
</reference>
<evidence type="ECO:0000256" key="5">
    <source>
        <dbReference type="ARBA" id="ARBA00023239"/>
    </source>
</evidence>
<dbReference type="SUPFAM" id="SSF53383">
    <property type="entry name" value="PLP-dependent transferases"/>
    <property type="match status" value="1"/>
</dbReference>
<evidence type="ECO:0000313" key="8">
    <source>
        <dbReference type="EMBL" id="EGD74373.1"/>
    </source>
</evidence>
<dbReference type="KEGG" id="sre:PTSG_06384"/>
<evidence type="ECO:0000256" key="6">
    <source>
        <dbReference type="PIRSR" id="PIRSR602129-50"/>
    </source>
</evidence>
<name>F2UCR6_SALR5</name>
<feature type="modified residue" description="N6-(pyridoxal phosphate)lysine" evidence="6">
    <location>
        <position position="310"/>
    </location>
</feature>